<keyword evidence="3" id="KW-1185">Reference proteome</keyword>
<dbReference type="OrthoDB" id="10439080at2759"/>
<feature type="transmembrane region" description="Helical" evidence="1">
    <location>
        <begin position="42"/>
        <end position="66"/>
    </location>
</feature>
<reference evidence="2 3" key="1">
    <citation type="submission" date="2015-01" db="EMBL/GenBank/DDBJ databases">
        <title>Evolution of Trichinella species and genotypes.</title>
        <authorList>
            <person name="Korhonen P.K."/>
            <person name="Edoardo P."/>
            <person name="Giuseppe L.R."/>
            <person name="Gasser R.B."/>
        </authorList>
    </citation>
    <scope>NUCLEOTIDE SEQUENCE [LARGE SCALE GENOMIC DNA]</scope>
    <source>
        <strain evidence="2">ISS3</strain>
    </source>
</reference>
<accession>A0A0V1BZM5</accession>
<gene>
    <name evidence="2" type="ORF">T01_16282</name>
</gene>
<dbReference type="InParanoid" id="A0A0V1BZM5"/>
<keyword evidence="1" id="KW-0812">Transmembrane</keyword>
<dbReference type="AlphaFoldDB" id="A0A0V1BZM5"/>
<sequence length="83" mass="8991">MTTPPNQPDCPNVAKGGLGTAIVMFSIQKSSKRSNDLTAKELSSSILGACLLVAHYARLLLLFVVYQQTNDCNQQESLRAPLI</sequence>
<comment type="caution">
    <text evidence="2">The sequence shown here is derived from an EMBL/GenBank/DDBJ whole genome shotgun (WGS) entry which is preliminary data.</text>
</comment>
<dbReference type="Proteomes" id="UP000054776">
    <property type="component" value="Unassembled WGS sequence"/>
</dbReference>
<keyword evidence="1" id="KW-0472">Membrane</keyword>
<evidence type="ECO:0000313" key="3">
    <source>
        <dbReference type="Proteomes" id="UP000054776"/>
    </source>
</evidence>
<organism evidence="2 3">
    <name type="scientific">Trichinella spiralis</name>
    <name type="common">Trichina worm</name>
    <dbReference type="NCBI Taxonomy" id="6334"/>
    <lineage>
        <taxon>Eukaryota</taxon>
        <taxon>Metazoa</taxon>
        <taxon>Ecdysozoa</taxon>
        <taxon>Nematoda</taxon>
        <taxon>Enoplea</taxon>
        <taxon>Dorylaimia</taxon>
        <taxon>Trichinellida</taxon>
        <taxon>Trichinellidae</taxon>
        <taxon>Trichinella</taxon>
    </lineage>
</organism>
<dbReference type="EMBL" id="JYDH01000003">
    <property type="protein sequence ID" value="KRY42495.1"/>
    <property type="molecule type" value="Genomic_DNA"/>
</dbReference>
<protein>
    <submittedName>
        <fullName evidence="2">Uncharacterized protein</fullName>
    </submittedName>
</protein>
<evidence type="ECO:0000313" key="2">
    <source>
        <dbReference type="EMBL" id="KRY42495.1"/>
    </source>
</evidence>
<proteinExistence type="predicted"/>
<keyword evidence="1" id="KW-1133">Transmembrane helix</keyword>
<evidence type="ECO:0000256" key="1">
    <source>
        <dbReference type="SAM" id="Phobius"/>
    </source>
</evidence>
<name>A0A0V1BZM5_TRISP</name>